<evidence type="ECO:0000256" key="7">
    <source>
        <dbReference type="SAM" id="MobiDB-lite"/>
    </source>
</evidence>
<evidence type="ECO:0000313" key="8">
    <source>
        <dbReference type="EMBL" id="THD22236.1"/>
    </source>
</evidence>
<dbReference type="PANTHER" id="PTHR10687:SF2">
    <property type="entry name" value="SECRETORY CARRIER-ASSOCIATED MEMBRANE PROTEIN"/>
    <property type="match status" value="1"/>
</dbReference>
<dbReference type="EMBL" id="JXXN02002897">
    <property type="protein sequence ID" value="THD22236.1"/>
    <property type="molecule type" value="Genomic_DNA"/>
</dbReference>
<evidence type="ECO:0000256" key="1">
    <source>
        <dbReference type="ARBA" id="ARBA00004141"/>
    </source>
</evidence>
<keyword evidence="6" id="KW-0175">Coiled coil</keyword>
<evidence type="ECO:0000313" key="9">
    <source>
        <dbReference type="Proteomes" id="UP000230066"/>
    </source>
</evidence>
<dbReference type="Proteomes" id="UP000230066">
    <property type="component" value="Unassembled WGS sequence"/>
</dbReference>
<dbReference type="GO" id="GO:0015031">
    <property type="term" value="P:protein transport"/>
    <property type="evidence" value="ECO:0007669"/>
    <property type="project" value="InterPro"/>
</dbReference>
<feature type="transmembrane region" description="Helical" evidence="5">
    <location>
        <begin position="217"/>
        <end position="241"/>
    </location>
</feature>
<evidence type="ECO:0000256" key="6">
    <source>
        <dbReference type="SAM" id="Coils"/>
    </source>
</evidence>
<reference evidence="8" key="1">
    <citation type="submission" date="2019-03" db="EMBL/GenBank/DDBJ databases">
        <title>Improved annotation for the trematode Fasciola hepatica.</title>
        <authorList>
            <person name="Choi Y.-J."/>
            <person name="Martin J."/>
            <person name="Mitreva M."/>
        </authorList>
    </citation>
    <scope>NUCLEOTIDE SEQUENCE [LARGE SCALE GENOMIC DNA]</scope>
</reference>
<dbReference type="Pfam" id="PF04144">
    <property type="entry name" value="SCAMP"/>
    <property type="match status" value="1"/>
</dbReference>
<dbReference type="GO" id="GO:0055038">
    <property type="term" value="C:recycling endosome membrane"/>
    <property type="evidence" value="ECO:0007669"/>
    <property type="project" value="TreeGrafter"/>
</dbReference>
<feature type="transmembrane region" description="Helical" evidence="5">
    <location>
        <begin position="182"/>
        <end position="205"/>
    </location>
</feature>
<accession>A0A4E0R665</accession>
<proteinExistence type="inferred from homology"/>
<sequence length="334" mass="36638">MCAGFNELSSPFADPAITTQSEHQAPQPSDFTRVESSALGDYNPFESREENLTGTISAAPGFPPSYSPAEAQILTTAELERRQRELDAKAAELARREEEQNRLAAEAHLRGYGSGPPKNWPPLPYFFPCKPCFYQNIELEITLEYQKIVRIGYYLWIAYASLLAVNLLGTLVYFAGTSRTDGGTIFGVALLVFILCIPASYICWFRPLYKAFRSNSSVNFFIFFIVAAAQILGLVIQSLGISNWGSCGWLVGLTALKSDPGVGALVLIIASLFTGLTAAYIFYLIHVHKIYRSTGASFGRAREEFARGVISDPTVQSAALETGLFATRRAANPN</sequence>
<feature type="coiled-coil region" evidence="6">
    <location>
        <begin position="76"/>
        <end position="106"/>
    </location>
</feature>
<evidence type="ECO:0000256" key="4">
    <source>
        <dbReference type="ARBA" id="ARBA00023136"/>
    </source>
</evidence>
<evidence type="ECO:0000256" key="5">
    <source>
        <dbReference type="RuleBase" id="RU363122"/>
    </source>
</evidence>
<keyword evidence="2 5" id="KW-0812">Transmembrane</keyword>
<name>A0A4E0R665_FASHE</name>
<comment type="caution">
    <text evidence="8">The sequence shown here is derived from an EMBL/GenBank/DDBJ whole genome shotgun (WGS) entry which is preliminary data.</text>
</comment>
<protein>
    <recommendedName>
        <fullName evidence="5">Secretory carrier-associated membrane protein</fullName>
        <shortName evidence="5">Secretory carrier membrane protein</shortName>
    </recommendedName>
</protein>
<keyword evidence="9" id="KW-1185">Reference proteome</keyword>
<dbReference type="InterPro" id="IPR007273">
    <property type="entry name" value="SCAMP"/>
</dbReference>
<feature type="transmembrane region" description="Helical" evidence="5">
    <location>
        <begin position="153"/>
        <end position="176"/>
    </location>
</feature>
<comment type="subcellular location">
    <subcellularLocation>
        <location evidence="1 5">Membrane</location>
        <topology evidence="1 5">Multi-pass membrane protein</topology>
    </subcellularLocation>
</comment>
<keyword evidence="5" id="KW-0813">Transport</keyword>
<comment type="similarity">
    <text evidence="5">Belongs to the SCAMP family.</text>
</comment>
<keyword evidence="4 5" id="KW-0472">Membrane</keyword>
<dbReference type="PANTHER" id="PTHR10687">
    <property type="entry name" value="SECRETORY CARRIER-ASSOCIATED MEMBRANE PROTEIN SCAMP"/>
    <property type="match status" value="1"/>
</dbReference>
<evidence type="ECO:0000256" key="3">
    <source>
        <dbReference type="ARBA" id="ARBA00022989"/>
    </source>
</evidence>
<evidence type="ECO:0000256" key="2">
    <source>
        <dbReference type="ARBA" id="ARBA00022692"/>
    </source>
</evidence>
<keyword evidence="3 5" id="KW-1133">Transmembrane helix</keyword>
<gene>
    <name evidence="8" type="ORF">D915_006917</name>
</gene>
<feature type="compositionally biased region" description="Polar residues" evidence="7">
    <location>
        <begin position="17"/>
        <end position="30"/>
    </location>
</feature>
<dbReference type="GO" id="GO:0032588">
    <property type="term" value="C:trans-Golgi network membrane"/>
    <property type="evidence" value="ECO:0007669"/>
    <property type="project" value="TreeGrafter"/>
</dbReference>
<feature type="transmembrane region" description="Helical" evidence="5">
    <location>
        <begin position="261"/>
        <end position="285"/>
    </location>
</feature>
<organism evidence="8 9">
    <name type="scientific">Fasciola hepatica</name>
    <name type="common">Liver fluke</name>
    <dbReference type="NCBI Taxonomy" id="6192"/>
    <lineage>
        <taxon>Eukaryota</taxon>
        <taxon>Metazoa</taxon>
        <taxon>Spiralia</taxon>
        <taxon>Lophotrochozoa</taxon>
        <taxon>Platyhelminthes</taxon>
        <taxon>Trematoda</taxon>
        <taxon>Digenea</taxon>
        <taxon>Plagiorchiida</taxon>
        <taxon>Echinostomata</taxon>
        <taxon>Echinostomatoidea</taxon>
        <taxon>Fasciolidae</taxon>
        <taxon>Fasciola</taxon>
    </lineage>
</organism>
<feature type="region of interest" description="Disordered" evidence="7">
    <location>
        <begin position="1"/>
        <end position="42"/>
    </location>
</feature>
<dbReference type="AlphaFoldDB" id="A0A4E0R665"/>